<dbReference type="PANTHER" id="PTHR30266">
    <property type="entry name" value="MECHANOSENSITIVE CHANNEL MSCL"/>
    <property type="match status" value="1"/>
</dbReference>
<organism evidence="6 7">
    <name type="scientific">Coprinellus micaceus</name>
    <name type="common">Glistening ink-cap mushroom</name>
    <name type="synonym">Coprinus micaceus</name>
    <dbReference type="NCBI Taxonomy" id="71717"/>
    <lineage>
        <taxon>Eukaryota</taxon>
        <taxon>Fungi</taxon>
        <taxon>Dikarya</taxon>
        <taxon>Basidiomycota</taxon>
        <taxon>Agaricomycotina</taxon>
        <taxon>Agaricomycetes</taxon>
        <taxon>Agaricomycetidae</taxon>
        <taxon>Agaricales</taxon>
        <taxon>Agaricineae</taxon>
        <taxon>Psathyrellaceae</taxon>
        <taxon>Coprinellus</taxon>
    </lineage>
</organism>
<evidence type="ECO:0000256" key="5">
    <source>
        <dbReference type="SAM" id="Phobius"/>
    </source>
</evidence>
<keyword evidence="2 5" id="KW-0812">Transmembrane</keyword>
<name>A0A4Y7TRE4_COPMI</name>
<evidence type="ECO:0000313" key="6">
    <source>
        <dbReference type="EMBL" id="TEB36494.1"/>
    </source>
</evidence>
<dbReference type="GO" id="GO:0008381">
    <property type="term" value="F:mechanosensitive monoatomic ion channel activity"/>
    <property type="evidence" value="ECO:0007669"/>
    <property type="project" value="TreeGrafter"/>
</dbReference>
<protein>
    <submittedName>
        <fullName evidence="6">Gated mechanosensitive channel</fullName>
    </submittedName>
</protein>
<accession>A0A4Y7TRE4</accession>
<dbReference type="GO" id="GO:0016020">
    <property type="term" value="C:membrane"/>
    <property type="evidence" value="ECO:0007669"/>
    <property type="project" value="UniProtKB-SubCell"/>
</dbReference>
<proteinExistence type="predicted"/>
<keyword evidence="7" id="KW-1185">Reference proteome</keyword>
<dbReference type="Proteomes" id="UP000298030">
    <property type="component" value="Unassembled WGS sequence"/>
</dbReference>
<dbReference type="InterPro" id="IPR037673">
    <property type="entry name" value="MSC/AndL"/>
</dbReference>
<reference evidence="6 7" key="1">
    <citation type="journal article" date="2019" name="Nat. Ecol. Evol.">
        <title>Megaphylogeny resolves global patterns of mushroom evolution.</title>
        <authorList>
            <person name="Varga T."/>
            <person name="Krizsan K."/>
            <person name="Foldi C."/>
            <person name="Dima B."/>
            <person name="Sanchez-Garcia M."/>
            <person name="Sanchez-Ramirez S."/>
            <person name="Szollosi G.J."/>
            <person name="Szarkandi J.G."/>
            <person name="Papp V."/>
            <person name="Albert L."/>
            <person name="Andreopoulos W."/>
            <person name="Angelini C."/>
            <person name="Antonin V."/>
            <person name="Barry K.W."/>
            <person name="Bougher N.L."/>
            <person name="Buchanan P."/>
            <person name="Buyck B."/>
            <person name="Bense V."/>
            <person name="Catcheside P."/>
            <person name="Chovatia M."/>
            <person name="Cooper J."/>
            <person name="Damon W."/>
            <person name="Desjardin D."/>
            <person name="Finy P."/>
            <person name="Geml J."/>
            <person name="Haridas S."/>
            <person name="Hughes K."/>
            <person name="Justo A."/>
            <person name="Karasinski D."/>
            <person name="Kautmanova I."/>
            <person name="Kiss B."/>
            <person name="Kocsube S."/>
            <person name="Kotiranta H."/>
            <person name="LaButti K.M."/>
            <person name="Lechner B.E."/>
            <person name="Liimatainen K."/>
            <person name="Lipzen A."/>
            <person name="Lukacs Z."/>
            <person name="Mihaltcheva S."/>
            <person name="Morgado L.N."/>
            <person name="Niskanen T."/>
            <person name="Noordeloos M.E."/>
            <person name="Ohm R.A."/>
            <person name="Ortiz-Santana B."/>
            <person name="Ovrebo C."/>
            <person name="Racz N."/>
            <person name="Riley R."/>
            <person name="Savchenko A."/>
            <person name="Shiryaev A."/>
            <person name="Soop K."/>
            <person name="Spirin V."/>
            <person name="Szebenyi C."/>
            <person name="Tomsovsky M."/>
            <person name="Tulloss R.E."/>
            <person name="Uehling J."/>
            <person name="Grigoriev I.V."/>
            <person name="Vagvolgyi C."/>
            <person name="Papp T."/>
            <person name="Martin F.M."/>
            <person name="Miettinen O."/>
            <person name="Hibbett D.S."/>
            <person name="Nagy L.G."/>
        </authorList>
    </citation>
    <scope>NUCLEOTIDE SEQUENCE [LARGE SCALE GENOMIC DNA]</scope>
    <source>
        <strain evidence="6 7">FP101781</strain>
    </source>
</reference>
<dbReference type="EMBL" id="QPFP01000005">
    <property type="protein sequence ID" value="TEB36494.1"/>
    <property type="molecule type" value="Genomic_DNA"/>
</dbReference>
<dbReference type="OrthoDB" id="10010920at2759"/>
<comment type="caution">
    <text evidence="6">The sequence shown here is derived from an EMBL/GenBank/DDBJ whole genome shotgun (WGS) entry which is preliminary data.</text>
</comment>
<dbReference type="SUPFAM" id="SSF81330">
    <property type="entry name" value="Gated mechanosensitive channel"/>
    <property type="match status" value="1"/>
</dbReference>
<dbReference type="AlphaFoldDB" id="A0A4Y7TRE4"/>
<dbReference type="InterPro" id="IPR036019">
    <property type="entry name" value="MscL_channel"/>
</dbReference>
<evidence type="ECO:0000256" key="3">
    <source>
        <dbReference type="ARBA" id="ARBA00022989"/>
    </source>
</evidence>
<comment type="subcellular location">
    <subcellularLocation>
        <location evidence="1">Membrane</location>
        <topology evidence="1">Multi-pass membrane protein</topology>
    </subcellularLocation>
</comment>
<dbReference type="STRING" id="71717.A0A4Y7TRE4"/>
<evidence type="ECO:0000256" key="4">
    <source>
        <dbReference type="ARBA" id="ARBA00023136"/>
    </source>
</evidence>
<keyword evidence="3 5" id="KW-1133">Transmembrane helix</keyword>
<feature type="transmembrane region" description="Helical" evidence="5">
    <location>
        <begin position="129"/>
        <end position="147"/>
    </location>
</feature>
<sequence>MPTENSSFMRRWSSEQLRAGLLDPEGLVSSATKVKSLWTGFLSFAMQENVLQVAVGVTIATAFTKLVNSLVSDILLPPISLLPWMDRNLDEKFLVLRGGGNATELYNTKAQALADGALIWTYGSFLDELMSFMGIGFALYIIANVYGMMSKESIIKNVVKCPYCKKAVSGEAKRCATCTSWLDGGEDVETSALPARASL</sequence>
<evidence type="ECO:0000313" key="7">
    <source>
        <dbReference type="Proteomes" id="UP000298030"/>
    </source>
</evidence>
<dbReference type="PANTHER" id="PTHR30266:SF2">
    <property type="entry name" value="LARGE-CONDUCTANCE MECHANOSENSITIVE CHANNEL"/>
    <property type="match status" value="1"/>
</dbReference>
<evidence type="ECO:0000256" key="2">
    <source>
        <dbReference type="ARBA" id="ARBA00022692"/>
    </source>
</evidence>
<gene>
    <name evidence="6" type="ORF">FA13DRAFT_1726852</name>
</gene>
<dbReference type="Gene3D" id="1.10.1200.120">
    <property type="entry name" value="Large-conductance mechanosensitive channel, MscL, domain 1"/>
    <property type="match status" value="1"/>
</dbReference>
<dbReference type="Pfam" id="PF01741">
    <property type="entry name" value="MscL"/>
    <property type="match status" value="1"/>
</dbReference>
<evidence type="ECO:0000256" key="1">
    <source>
        <dbReference type="ARBA" id="ARBA00004141"/>
    </source>
</evidence>
<keyword evidence="4 5" id="KW-0472">Membrane</keyword>